<keyword evidence="3" id="KW-0732">Signal</keyword>
<evidence type="ECO:0000256" key="3">
    <source>
        <dbReference type="SAM" id="SignalP"/>
    </source>
</evidence>
<feature type="region of interest" description="Disordered" evidence="2">
    <location>
        <begin position="503"/>
        <end position="526"/>
    </location>
</feature>
<dbReference type="Gene3D" id="2.60.40.420">
    <property type="entry name" value="Cupredoxins - blue copper proteins"/>
    <property type="match status" value="4"/>
</dbReference>
<dbReference type="InterPro" id="IPR008972">
    <property type="entry name" value="Cupredoxin"/>
</dbReference>
<comment type="caution">
    <text evidence="4">The sequence shown here is derived from an EMBL/GenBank/DDBJ whole genome shotgun (WGS) entry which is preliminary data.</text>
</comment>
<dbReference type="GO" id="GO:0005507">
    <property type="term" value="F:copper ion binding"/>
    <property type="evidence" value="ECO:0007669"/>
    <property type="project" value="InterPro"/>
</dbReference>
<feature type="chain" id="PRO_5007565521" evidence="3">
    <location>
        <begin position="21"/>
        <end position="1578"/>
    </location>
</feature>
<name>A0A150PET1_SORCE</name>
<dbReference type="PROSITE" id="PS00080">
    <property type="entry name" value="MULTICOPPER_OXIDASE2"/>
    <property type="match status" value="1"/>
</dbReference>
<accession>A0A150PET1</accession>
<feature type="compositionally biased region" description="Basic and acidic residues" evidence="2">
    <location>
        <begin position="503"/>
        <end position="512"/>
    </location>
</feature>
<evidence type="ECO:0000313" key="5">
    <source>
        <dbReference type="Proteomes" id="UP000075420"/>
    </source>
</evidence>
<protein>
    <submittedName>
        <fullName evidence="4">Copper oxidase</fullName>
    </submittedName>
</protein>
<feature type="signal peptide" evidence="3">
    <location>
        <begin position="1"/>
        <end position="20"/>
    </location>
</feature>
<keyword evidence="1" id="KW-0479">Metal-binding</keyword>
<dbReference type="PROSITE" id="PS51257">
    <property type="entry name" value="PROKAR_LIPOPROTEIN"/>
    <property type="match status" value="1"/>
</dbReference>
<dbReference type="EMBL" id="JELY01001937">
    <property type="protein sequence ID" value="KYF54129.1"/>
    <property type="molecule type" value="Genomic_DNA"/>
</dbReference>
<reference evidence="4 5" key="1">
    <citation type="submission" date="2014-02" db="EMBL/GenBank/DDBJ databases">
        <title>The small core and large imbalanced accessory genome model reveals a collaborative survival strategy of Sorangium cellulosum strains in nature.</title>
        <authorList>
            <person name="Han K."/>
            <person name="Peng R."/>
            <person name="Blom J."/>
            <person name="Li Y.-Z."/>
        </authorList>
    </citation>
    <scope>NUCLEOTIDE SEQUENCE [LARGE SCALE GENOMIC DNA]</scope>
    <source>
        <strain evidence="4 5">So0157-25</strain>
    </source>
</reference>
<proteinExistence type="predicted"/>
<sequence length="1578" mass="173876">MLKKTLCKALGWAAVALGLAGCGGPDDEPPDEDAREAIEMVTEASATTGRTVYADVVALDQHYVYNRFGSFNPEGMIYALKRDVVPIRPHEPLRAGNVMLRPGKRPRPLVLRVNVGDKLRIKFTNLLRPAPARPGDSPRTRSASVHVAGLQIRNIDALGGNVGDGPDSLADPGETRYYELFAANEGTFLFHSGTPIAGGGQGDGALTVLGLFGAVTVEPAGAVAYRSQVTAKELKDASYHETNPDGTPLINYDAKDEHGEPILRMINDDDEIVHGDLNAIIAGYDDSQLDGPSPVARGRFREFTAIFHDELRVVQAFEKLDKDESFHGVRDGFGVNYGASGFGSILLANRERIGPSKECVECKYEEFFLTSWANGDPAMVVERDRRGRAIRALFPDDPSNVHHAYLGDPLWIRNIHAGPKETHVFHLHAHQWLKAPNNENGMTLDAQSLGPGGAFTYNVTRAGNINLTPGDSIFHCHLYPHFAQGMWELIRNHDVFEAGTHDRRLPDGEIKDGTPTPAVVPVPGIGMPPMPTYKPTLVELPGGRKEVRPALPGYPFFVAAQKGHRASQPPRDLVVDGGLPRHIITSVPPGGAVFGEGHRKFDVELLRANVKLLPDAGTRAERDAQDFHAGLVYPVAAPITTPEGFPAAAYPAYTPEGEDSQFVVNGQPPAPGAPYANPCPPEAEERRYRSAVIQLNAEVNRHYWRDKQMRFLVLEQDIDATLARRRPPEPLFIRANSGECVVSEGTNLLPDALEEDAFQIYTPTDTVGQHIHLVKFDVTSSDGSANGFNYEDGTFAAQEVLQRIAAANALGGAFGPDGSLEERGFRLRLFPKPHPRIPRAGYGVQTTVQRWWASPVVNQQDRGDQPQDRTLNASFSHDHFSPSSHQQHGLYMGLVIEPPGSVWRDPETGVLFGTRRDGGPTSFRADIIPPRDSPLRPFREFNLAIADFALLFDECGDPVNPPTTQEAALPLAVKHRDVFAPEAISAADPGGGLINYRNEPIPMRIATRDCYTGEVEQKMGDKGEMHNVFSSLVHRDPYTPLLEAHEGDDIRVRILQGAQEEQHVLSIHGTKWRREVADPDSGYTNGQPLGISEHFELGIASTTPAQSGGGPGDYLYQSATTDDLWDGMWGLLRILPRGTRGLLPLPRARRDVTRGPRRFPTCPADAPVTRYTVHAITAKGNLPHDRLFYNDNDDFKLYDPDAILFVHAEDLPRLRDEDYVPEPLILRAAAGDCIKVTLVNDLPDVLPKTPHWNYSPPIVDGFNTNQVRPSNHVSLHPQLVTYDIRTDDGANVGRNERQTVAPGESREYTWYAGELSHEGRHRAVEYGVINLRDMADVVNHGMHGAVGALVVEPKGATWRTDPGTRAQAEVTFTDEHRATRSFKEFVIVYQDEVALHSDDPKFQCDDESLNCGTALRNYGAADDAEETGHKAFNYRTEPFWARRGIKPELARAQLNDEDLRDIFVGDPATPIFTARAAQQVRFRIVTPSGHRRQHAFALWGAEWPHNPFAKGARSRRIGDNDEVLNIAVEHPISAMTHHNVVPFFGAGGKFAVPGDRLYLDQPSFMVSDGLWGIFRVTP</sequence>
<dbReference type="Proteomes" id="UP000075420">
    <property type="component" value="Unassembled WGS sequence"/>
</dbReference>
<evidence type="ECO:0000256" key="1">
    <source>
        <dbReference type="ARBA" id="ARBA00022723"/>
    </source>
</evidence>
<gene>
    <name evidence="4" type="ORF">BE08_06665</name>
</gene>
<organism evidence="4 5">
    <name type="scientific">Sorangium cellulosum</name>
    <name type="common">Polyangium cellulosum</name>
    <dbReference type="NCBI Taxonomy" id="56"/>
    <lineage>
        <taxon>Bacteria</taxon>
        <taxon>Pseudomonadati</taxon>
        <taxon>Myxococcota</taxon>
        <taxon>Polyangia</taxon>
        <taxon>Polyangiales</taxon>
        <taxon>Polyangiaceae</taxon>
        <taxon>Sorangium</taxon>
    </lineage>
</organism>
<dbReference type="InterPro" id="IPR002355">
    <property type="entry name" value="Cu_oxidase_Cu_BS"/>
</dbReference>
<feature type="compositionally biased region" description="Low complexity" evidence="2">
    <location>
        <begin position="514"/>
        <end position="525"/>
    </location>
</feature>
<evidence type="ECO:0000256" key="2">
    <source>
        <dbReference type="SAM" id="MobiDB-lite"/>
    </source>
</evidence>
<evidence type="ECO:0000313" key="4">
    <source>
        <dbReference type="EMBL" id="KYF54129.1"/>
    </source>
</evidence>
<dbReference type="SUPFAM" id="SSF49503">
    <property type="entry name" value="Cupredoxins"/>
    <property type="match status" value="4"/>
</dbReference>